<comment type="caution">
    <text evidence="2">The sequence shown here is derived from an EMBL/GenBank/DDBJ whole genome shotgun (WGS) entry which is preliminary data.</text>
</comment>
<dbReference type="GO" id="GO:0005829">
    <property type="term" value="C:cytosol"/>
    <property type="evidence" value="ECO:0007669"/>
    <property type="project" value="TreeGrafter"/>
</dbReference>
<organism evidence="2 3">
    <name type="scientific">Bradyrhizobium elkanii</name>
    <dbReference type="NCBI Taxonomy" id="29448"/>
    <lineage>
        <taxon>Bacteria</taxon>
        <taxon>Pseudomonadati</taxon>
        <taxon>Pseudomonadota</taxon>
        <taxon>Alphaproteobacteria</taxon>
        <taxon>Hyphomicrobiales</taxon>
        <taxon>Nitrobacteraceae</taxon>
        <taxon>Bradyrhizobium</taxon>
    </lineage>
</organism>
<dbReference type="PROSITE" id="PS51197">
    <property type="entry name" value="HTH_RRF2_2"/>
    <property type="match status" value="1"/>
</dbReference>
<dbReference type="PANTHER" id="PTHR33221:SF4">
    <property type="entry name" value="HTH-TYPE TRANSCRIPTIONAL REPRESSOR NSRR"/>
    <property type="match status" value="1"/>
</dbReference>
<accession>A0A4U6RW12</accession>
<dbReference type="InterPro" id="IPR036390">
    <property type="entry name" value="WH_DNA-bd_sf"/>
</dbReference>
<dbReference type="NCBIfam" id="TIGR00738">
    <property type="entry name" value="rrf2_super"/>
    <property type="match status" value="1"/>
</dbReference>
<dbReference type="GO" id="GO:0003700">
    <property type="term" value="F:DNA-binding transcription factor activity"/>
    <property type="evidence" value="ECO:0007669"/>
    <property type="project" value="TreeGrafter"/>
</dbReference>
<evidence type="ECO:0000313" key="2">
    <source>
        <dbReference type="EMBL" id="TKV79284.1"/>
    </source>
</evidence>
<evidence type="ECO:0000313" key="3">
    <source>
        <dbReference type="Proteomes" id="UP000305095"/>
    </source>
</evidence>
<dbReference type="Pfam" id="PF02082">
    <property type="entry name" value="Rrf2"/>
    <property type="match status" value="1"/>
</dbReference>
<dbReference type="InterPro" id="IPR036388">
    <property type="entry name" value="WH-like_DNA-bd_sf"/>
</dbReference>
<proteinExistence type="predicted"/>
<dbReference type="RefSeq" id="WP_137480079.1">
    <property type="nucleotide sequence ID" value="NZ_SZZP01000013.1"/>
</dbReference>
<reference evidence="2 3" key="1">
    <citation type="submission" date="2019-05" db="EMBL/GenBank/DDBJ databases">
        <title>Draft Genome of Bradyrhizobium elkanii strain SEMIA 938, Used in Commercial Inoculants for Lupinus spp. in Brazil.</title>
        <authorList>
            <person name="Hungria M."/>
            <person name="Delamuta J.R.M."/>
            <person name="Ribeiro R.A."/>
            <person name="Nogueira M.A."/>
        </authorList>
    </citation>
    <scope>NUCLEOTIDE SEQUENCE [LARGE SCALE GENOMIC DNA]</scope>
    <source>
        <strain evidence="2 3">Semia 938</strain>
    </source>
</reference>
<sequence length="144" mass="15588">MRLTSFTDFALRALMRLAGEPHRSFATGEIAAEFEISRNHLAKVVRDLAEAGFIATQRGAGGGFSLARPAETITLGEVVRALEGGSPLVECFRDDGGDCLLLPRCRLKAKLAAAREAFMRELDGTTLAECAYLPRPLRHTARAS</sequence>
<dbReference type="SUPFAM" id="SSF46785">
    <property type="entry name" value="Winged helix' DNA-binding domain"/>
    <property type="match status" value="1"/>
</dbReference>
<keyword evidence="1" id="KW-0238">DNA-binding</keyword>
<dbReference type="Gene3D" id="1.10.10.10">
    <property type="entry name" value="Winged helix-like DNA-binding domain superfamily/Winged helix DNA-binding domain"/>
    <property type="match status" value="1"/>
</dbReference>
<dbReference type="GO" id="GO:0003677">
    <property type="term" value="F:DNA binding"/>
    <property type="evidence" value="ECO:0007669"/>
    <property type="project" value="UniProtKB-KW"/>
</dbReference>
<dbReference type="PANTHER" id="PTHR33221">
    <property type="entry name" value="WINGED HELIX-TURN-HELIX TRANSCRIPTIONAL REGULATOR, RRF2 FAMILY"/>
    <property type="match status" value="1"/>
</dbReference>
<dbReference type="EMBL" id="SZZP01000013">
    <property type="protein sequence ID" value="TKV79284.1"/>
    <property type="molecule type" value="Genomic_DNA"/>
</dbReference>
<gene>
    <name evidence="2" type="ORF">FDV58_21860</name>
</gene>
<protein>
    <submittedName>
        <fullName evidence="2">Rrf2 family transcriptional regulator</fullName>
    </submittedName>
</protein>
<dbReference type="AlphaFoldDB" id="A0A4U6RW12"/>
<name>A0A4U6RW12_BRAEL</name>
<dbReference type="Proteomes" id="UP000305095">
    <property type="component" value="Unassembled WGS sequence"/>
</dbReference>
<dbReference type="InterPro" id="IPR000944">
    <property type="entry name" value="Tscrpt_reg_Rrf2"/>
</dbReference>
<evidence type="ECO:0000256" key="1">
    <source>
        <dbReference type="ARBA" id="ARBA00023125"/>
    </source>
</evidence>